<organism evidence="1 2">
    <name type="scientific">Coniosporium uncinatum</name>
    <dbReference type="NCBI Taxonomy" id="93489"/>
    <lineage>
        <taxon>Eukaryota</taxon>
        <taxon>Fungi</taxon>
        <taxon>Dikarya</taxon>
        <taxon>Ascomycota</taxon>
        <taxon>Pezizomycotina</taxon>
        <taxon>Dothideomycetes</taxon>
        <taxon>Dothideomycetes incertae sedis</taxon>
        <taxon>Coniosporium</taxon>
    </lineage>
</organism>
<name>A0ACC3CYS9_9PEZI</name>
<accession>A0ACC3CYS9</accession>
<protein>
    <submittedName>
        <fullName evidence="1">Uncharacterized protein</fullName>
    </submittedName>
</protein>
<feature type="non-terminal residue" evidence="1">
    <location>
        <position position="166"/>
    </location>
</feature>
<dbReference type="EMBL" id="JAWDJW010009571">
    <property type="protein sequence ID" value="KAK3059267.1"/>
    <property type="molecule type" value="Genomic_DNA"/>
</dbReference>
<sequence length="166" mass="19592">MVSRKRAREEVEEPEEDGNAEPSTLERIRNMWRFASLMQYLFLFGKAVKVDEIDVENDNTQQDFEDECLKPQSSDRLPKIGLALLKYVSSHKGLTLEIFDEYARRQYVAKAPQRNPFGVEEEPNKFTDFDVFEKIRVLQQLSTWTLGNADRIREKMPDRDNEQTNW</sequence>
<gene>
    <name evidence="1" type="ORF">LTS18_011264</name>
</gene>
<evidence type="ECO:0000313" key="1">
    <source>
        <dbReference type="EMBL" id="KAK3059267.1"/>
    </source>
</evidence>
<keyword evidence="2" id="KW-1185">Reference proteome</keyword>
<dbReference type="Proteomes" id="UP001186974">
    <property type="component" value="Unassembled WGS sequence"/>
</dbReference>
<evidence type="ECO:0000313" key="2">
    <source>
        <dbReference type="Proteomes" id="UP001186974"/>
    </source>
</evidence>
<reference evidence="1" key="1">
    <citation type="submission" date="2024-09" db="EMBL/GenBank/DDBJ databases">
        <title>Black Yeasts Isolated from many extreme environments.</title>
        <authorList>
            <person name="Coleine C."/>
            <person name="Stajich J.E."/>
            <person name="Selbmann L."/>
        </authorList>
    </citation>
    <scope>NUCLEOTIDE SEQUENCE</scope>
    <source>
        <strain evidence="1">CCFEE 5737</strain>
    </source>
</reference>
<proteinExistence type="predicted"/>
<comment type="caution">
    <text evidence="1">The sequence shown here is derived from an EMBL/GenBank/DDBJ whole genome shotgun (WGS) entry which is preliminary data.</text>
</comment>